<evidence type="ECO:0000313" key="2">
    <source>
        <dbReference type="EMBL" id="QTD48143.1"/>
    </source>
</evidence>
<dbReference type="KEGG" id="scor:J3U87_21365"/>
<evidence type="ECO:0000256" key="1">
    <source>
        <dbReference type="SAM" id="Phobius"/>
    </source>
</evidence>
<proteinExistence type="predicted"/>
<dbReference type="InterPro" id="IPR049511">
    <property type="entry name" value="PGH-like_rpt"/>
</dbReference>
<organism evidence="2 3">
    <name type="scientific">Sulfidibacter corallicola</name>
    <dbReference type="NCBI Taxonomy" id="2818388"/>
    <lineage>
        <taxon>Bacteria</taxon>
        <taxon>Pseudomonadati</taxon>
        <taxon>Acidobacteriota</taxon>
        <taxon>Holophagae</taxon>
        <taxon>Acanthopleuribacterales</taxon>
        <taxon>Acanthopleuribacteraceae</taxon>
        <taxon>Sulfidibacter</taxon>
    </lineage>
</organism>
<dbReference type="AlphaFoldDB" id="A0A8A4TET5"/>
<dbReference type="Proteomes" id="UP000663929">
    <property type="component" value="Chromosome"/>
</dbReference>
<keyword evidence="1" id="KW-0812">Transmembrane</keyword>
<keyword evidence="3" id="KW-1185">Reference proteome</keyword>
<reference evidence="2" key="1">
    <citation type="submission" date="2021-03" db="EMBL/GenBank/DDBJ databases">
        <title>Acanthopleuribacteraceae sp. M133.</title>
        <authorList>
            <person name="Wang G."/>
        </authorList>
    </citation>
    <scope>NUCLEOTIDE SEQUENCE</scope>
    <source>
        <strain evidence="2">M133</strain>
    </source>
</reference>
<keyword evidence="1" id="KW-1133">Transmembrane helix</keyword>
<name>A0A8A4TET5_SULCO</name>
<dbReference type="RefSeq" id="WP_237377804.1">
    <property type="nucleotide sequence ID" value="NZ_CP071793.1"/>
</dbReference>
<keyword evidence="1" id="KW-0472">Membrane</keyword>
<sequence>MIIGLFHHARTVWFYLAIALSGALFAAPIKPQSIEYEVGVYLDQDEPNEAIQPILQVEWALFRYTVDQYWRDGYQVADLEVTDGNHHFSAVFTRGTATQRITVGTPLGEFQTLISRMRGEGLTLSDVEITLDPNGGKRFSAVWTKDHRHRHFETGLSYSQLYALNRTMESRGKHLVDLETNSGQGGVVQYTGLWEFAAEESDYILASDWNHFHALYHQKHYEGARLMDLEQLPDGRYLGLWQEHCGRDFLWVGTNFLGATAPDPSDPDSILSHQYLLDYEVIEESATESNHPDDAVGSDPCGTVHEMTWPSRPMWTVMFVNDFGLTWDIDGNPAGLKLHNAGSAGPGN</sequence>
<evidence type="ECO:0000313" key="3">
    <source>
        <dbReference type="Proteomes" id="UP000663929"/>
    </source>
</evidence>
<protein>
    <submittedName>
        <fullName evidence="2">Uncharacterized protein</fullName>
    </submittedName>
</protein>
<gene>
    <name evidence="2" type="ORF">J3U87_21365</name>
</gene>
<accession>A0A8A4TET5</accession>
<feature type="transmembrane region" description="Helical" evidence="1">
    <location>
        <begin position="12"/>
        <end position="29"/>
    </location>
</feature>
<dbReference type="EMBL" id="CP071793">
    <property type="protein sequence ID" value="QTD48143.1"/>
    <property type="molecule type" value="Genomic_DNA"/>
</dbReference>
<dbReference type="Pfam" id="PF17660">
    <property type="entry name" value="BTRD1"/>
    <property type="match status" value="1"/>
</dbReference>